<accession>A0A8T1YMT0</accession>
<dbReference type="PROSITE" id="PS50879">
    <property type="entry name" value="RNASE_H_1"/>
    <property type="match status" value="1"/>
</dbReference>
<dbReference type="Pfam" id="PF00078">
    <property type="entry name" value="RVT_1"/>
    <property type="match status" value="1"/>
</dbReference>
<name>A0A8T1YMT0_ARASU</name>
<dbReference type="CDD" id="cd06222">
    <property type="entry name" value="RNase_H_like"/>
    <property type="match status" value="1"/>
</dbReference>
<dbReference type="Pfam" id="PF13966">
    <property type="entry name" value="zf-RVT"/>
    <property type="match status" value="1"/>
</dbReference>
<dbReference type="InterPro" id="IPR005135">
    <property type="entry name" value="Endo/exonuclease/phosphatase"/>
</dbReference>
<feature type="domain" description="Reverse transcriptase" evidence="2">
    <location>
        <begin position="947"/>
        <end position="1228"/>
    </location>
</feature>
<dbReference type="PANTHER" id="PTHR33116:SF70">
    <property type="entry name" value="NON-LTR RETROELEMENT REVERSE TRANSCRIPTASE-LIKE PROTEIN"/>
    <property type="match status" value="1"/>
</dbReference>
<protein>
    <submittedName>
        <fullName evidence="4">Ribonuclease H domain</fullName>
    </submittedName>
</protein>
<dbReference type="CDD" id="cd01650">
    <property type="entry name" value="RT_nLTR_like"/>
    <property type="match status" value="1"/>
</dbReference>
<feature type="compositionally biased region" description="Basic and acidic residues" evidence="1">
    <location>
        <begin position="1"/>
        <end position="15"/>
    </location>
</feature>
<dbReference type="GO" id="GO:0004523">
    <property type="term" value="F:RNA-DNA hybrid ribonuclease activity"/>
    <property type="evidence" value="ECO:0007669"/>
    <property type="project" value="InterPro"/>
</dbReference>
<dbReference type="Pfam" id="PF14111">
    <property type="entry name" value="DUF4283"/>
    <property type="match status" value="1"/>
</dbReference>
<sequence length="1846" mass="208571">MSALKGDFRVSEGKGQDATMVDVGEKDRPPGDPPDAAMTWVKKVVGGNVGGMPVPEEVLDDDFVSERLCLEFPDGEDGEPVITIGNEVLEAMNGLWKNCMLVKVLGRSVPLAVLSKKLRELWKPSGAMYVMDLPRHFFMVRFGSEEEYLAALTGGPWRVFGSYLMVQAWTPEFDPMKDEIVTTPVWVRLASIPVNFYHKSILMGIAKGLGKPVRVDMTTLNFERARFARVCVEINLQKPLKGTVKVNGERYYVAYEGLTNIYSSCGLYGHLIHNCPTVKLAKVAMVESQPKATEGLVREPSQPADGFTVVGRGGRRMEYQKKKVVGSAGSSGSVLGNNRRELEIRKDSGNISLSNSFGKLREDLAGPEVMENTGVSDSNKENVNNSNQLRIGERDTQGKSIHFGAGMERNKVGNRFLNKEKRPLTYKATVSNGPKPRHQNMNRPTRGLVFGQSRDEPELSASGKRLRVERSNLGKSGGAVVYGKDVSSFGAESKQTTLDASRISQVESGQSTEQMEEALRIVPVEMEDGSLGQSGGIWLLWKSGIGEVTVVSSSDQYVYAKVDNGLESFHLIVVYAAPTVSRRSGLWGELKEVVQEIRGPLVIGGDFNTIVRLDERTGGNGQLSPDSLSFGDWINDLSLIDMGFKGNKFTWRRGRMKSTFIAKRLDRVLCCAQARLQWHEATVTHLPFLSSDHAPLFVQFSPKTGSNVRRRPFRFEAAWLSHPGFKELLQASWNRNIGTAEALNALQRTLKKWNKEVFGVIQQRKEKLVEEIKAVQDLLDLNQSDALLEKEEELVKELDVVMEQEETLWFQKSREKWINLGDRNTSYFHTSTIIRRRRNRIEMLKNDDGIWISNAADLEKLGIDYFSRLYSLEDIDDIVDKLPREGFVALTQAETSDLMRRFSPEEVERAIRSMGPFKAPGPDGYQPVFYQKCWDIVGESMIKLVLTFFETGLLPGELNDALVVLIPKVGKPEKITQFRPISLCNVLFKIITKTMVERLKRIMTKLIGPAQSSFIPGRVSTDNIVVVQEAVHSMKRKKGRKGWMLLKLDLEKAYDRIRWDFLEDTLIAAGLSGLWVQWIMQCVTGPSMSLLWNGERTESFKPLRGLRQGDPLSPYLFVLCMERLCHLIENAVADKRWKPISLSQRGPKLSHMCFADDLILFAEASVAQIRVIRRVLETFCTASGQKVSLEKSKIFFSGNVSRDLGKLISDESGIASTRELGRYLGMPILQKRINKDTYGEILEKIASRLSGWREKTLSFAGRLTLTRSVLTAIPVHSMSTIMLPKSTLKRLNKISRSFLWGSSAEKKKQHLVAWKRVCLPKKEGGLGIRRAEDMNKALIAKVGWRLLNDQVSLWSRVLRSKYRIGEIHDTRWLAAKSSWSSTWRSICVGFREVVMRGLSWVMGDGRQIRFWVDSWLSGKPLLDLESGSNPANYESVTARELWHDGRGWDLARISPYISDYRRLELAATVLDNVTGALDRISWRESQDGNFTVTSAYEMLTRDESPRQNMESFFKQIWKVCVPERVRVFMWLVGNQAIMTNAERYRRHLCDSEVCPVCKGGVETILHVLRDCPSIAGIWIRIVPRRKQHEFFSKSLFEWLYGNLNDDGQVEGIPWATMFALAAWWGWKWRCGNVFGEQRRCNDRVRFIRELAKEVTLASSQMEGKQGKRPRMERLIGWVAPTVGWLRINTDGASHGNPGLATAGGVLRDSEGNWCGGFALNIGRCSAPMAELWGVYYGLYLAWEKGVQQVELEVDSEIVVEFLKTGISDHHPLSFLVRLCHGFTSKDWRVRIVHVYREANRLADGLANYAFSLPLGFHSFVNVPLVVDSIWREDNLGSVWPRQIPVH</sequence>
<proteinExistence type="predicted"/>
<evidence type="ECO:0000259" key="3">
    <source>
        <dbReference type="PROSITE" id="PS50879"/>
    </source>
</evidence>
<dbReference type="InterPro" id="IPR044730">
    <property type="entry name" value="RNase_H-like_dom_plant"/>
</dbReference>
<dbReference type="InterPro" id="IPR002156">
    <property type="entry name" value="RNaseH_domain"/>
</dbReference>
<organism evidence="4 5">
    <name type="scientific">Arabidopsis suecica</name>
    <name type="common">Swedish thale-cress</name>
    <name type="synonym">Cardaminopsis suecica</name>
    <dbReference type="NCBI Taxonomy" id="45249"/>
    <lineage>
        <taxon>Eukaryota</taxon>
        <taxon>Viridiplantae</taxon>
        <taxon>Streptophyta</taxon>
        <taxon>Embryophyta</taxon>
        <taxon>Tracheophyta</taxon>
        <taxon>Spermatophyta</taxon>
        <taxon>Magnoliopsida</taxon>
        <taxon>eudicotyledons</taxon>
        <taxon>Gunneridae</taxon>
        <taxon>Pentapetalae</taxon>
        <taxon>rosids</taxon>
        <taxon>malvids</taxon>
        <taxon>Brassicales</taxon>
        <taxon>Brassicaceae</taxon>
        <taxon>Camelineae</taxon>
        <taxon>Arabidopsis</taxon>
    </lineage>
</organism>
<dbReference type="EMBL" id="JAEFBJ010000012">
    <property type="protein sequence ID" value="KAG7547319.1"/>
    <property type="molecule type" value="Genomic_DNA"/>
</dbReference>
<dbReference type="PANTHER" id="PTHR33116">
    <property type="entry name" value="REVERSE TRANSCRIPTASE ZINC-BINDING DOMAIN-CONTAINING PROTEIN-RELATED-RELATED"/>
    <property type="match status" value="1"/>
</dbReference>
<feature type="domain" description="RNase H type-1" evidence="3">
    <location>
        <begin position="1681"/>
        <end position="1811"/>
    </location>
</feature>
<evidence type="ECO:0000313" key="4">
    <source>
        <dbReference type="EMBL" id="KAG7547319.1"/>
    </source>
</evidence>
<evidence type="ECO:0000313" key="5">
    <source>
        <dbReference type="Proteomes" id="UP000694251"/>
    </source>
</evidence>
<dbReference type="PROSITE" id="PS50878">
    <property type="entry name" value="RT_POL"/>
    <property type="match status" value="1"/>
</dbReference>
<dbReference type="Pfam" id="PF03372">
    <property type="entry name" value="Exo_endo_phos"/>
    <property type="match status" value="1"/>
</dbReference>
<dbReference type="Pfam" id="PF13456">
    <property type="entry name" value="RVT_3"/>
    <property type="match status" value="1"/>
</dbReference>
<dbReference type="GO" id="GO:0003676">
    <property type="term" value="F:nucleic acid binding"/>
    <property type="evidence" value="ECO:0007669"/>
    <property type="project" value="InterPro"/>
</dbReference>
<feature type="region of interest" description="Disordered" evidence="1">
    <location>
        <begin position="1"/>
        <end position="36"/>
    </location>
</feature>
<gene>
    <name evidence="4" type="ORF">ISN44_As12g025700</name>
</gene>
<feature type="region of interest" description="Disordered" evidence="1">
    <location>
        <begin position="427"/>
        <end position="450"/>
    </location>
</feature>
<evidence type="ECO:0000259" key="2">
    <source>
        <dbReference type="PROSITE" id="PS50878"/>
    </source>
</evidence>
<dbReference type="InterPro" id="IPR025558">
    <property type="entry name" value="DUF4283"/>
</dbReference>
<dbReference type="InterPro" id="IPR000477">
    <property type="entry name" value="RT_dom"/>
</dbReference>
<keyword evidence="5" id="KW-1185">Reference proteome</keyword>
<dbReference type="InterPro" id="IPR026960">
    <property type="entry name" value="RVT-Znf"/>
</dbReference>
<reference evidence="4 5" key="1">
    <citation type="submission" date="2020-12" db="EMBL/GenBank/DDBJ databases">
        <title>Concerted genomic and epigenomic changes stabilize Arabidopsis allopolyploids.</title>
        <authorList>
            <person name="Chen Z."/>
        </authorList>
    </citation>
    <scope>NUCLEOTIDE SEQUENCE [LARGE SCALE GENOMIC DNA]</scope>
    <source>
        <strain evidence="4">As9502</strain>
        <tissue evidence="4">Leaf</tissue>
    </source>
</reference>
<comment type="caution">
    <text evidence="4">The sequence shown here is derived from an EMBL/GenBank/DDBJ whole genome shotgun (WGS) entry which is preliminary data.</text>
</comment>
<dbReference type="Proteomes" id="UP000694251">
    <property type="component" value="Chromosome 12"/>
</dbReference>
<dbReference type="OrthoDB" id="1100040at2759"/>
<evidence type="ECO:0000256" key="1">
    <source>
        <dbReference type="SAM" id="MobiDB-lite"/>
    </source>
</evidence>